<evidence type="ECO:0000313" key="2">
    <source>
        <dbReference type="RefSeq" id="XP_006818494.1"/>
    </source>
</evidence>
<dbReference type="GeneID" id="102802826"/>
<organism evidence="1 2">
    <name type="scientific">Saccoglossus kowalevskii</name>
    <name type="common">Acorn worm</name>
    <dbReference type="NCBI Taxonomy" id="10224"/>
    <lineage>
        <taxon>Eukaryota</taxon>
        <taxon>Metazoa</taxon>
        <taxon>Hemichordata</taxon>
        <taxon>Enteropneusta</taxon>
        <taxon>Harrimaniidae</taxon>
        <taxon>Saccoglossus</taxon>
    </lineage>
</organism>
<reference evidence="2" key="1">
    <citation type="submission" date="2025-08" db="UniProtKB">
        <authorList>
            <consortium name="RefSeq"/>
        </authorList>
    </citation>
    <scope>IDENTIFICATION</scope>
    <source>
        <tissue evidence="2">Testes</tissue>
    </source>
</reference>
<accession>A0ABM0MEQ3</accession>
<protein>
    <submittedName>
        <fullName evidence="2">Uncharacterized protein LOC102802826</fullName>
    </submittedName>
</protein>
<name>A0ABM0MEQ3_SACKO</name>
<dbReference type="Proteomes" id="UP000694865">
    <property type="component" value="Unplaced"/>
</dbReference>
<proteinExistence type="predicted"/>
<gene>
    <name evidence="2" type="primary">LOC102802826</name>
</gene>
<evidence type="ECO:0000313" key="1">
    <source>
        <dbReference type="Proteomes" id="UP000694865"/>
    </source>
</evidence>
<dbReference type="RefSeq" id="XP_006818494.1">
    <property type="nucleotide sequence ID" value="XM_006818431.1"/>
</dbReference>
<sequence>MWTTNLSTYTKLCISTINVDYQSQYLYQALYQYYQCGLPISVPTPSFVSVLSMWTTNLSTYTKLCISTINVDYQSQYLYQALYQYYQCGLPISVPIPSFVSVLSMCNTNLSTYTKLCISTVNVDYQSQYLYQALYQYCQCGLPISVPIPSFVSVLSMWTTNLSTYTKLCISTINVDYQSQYLHQALYQYCQCGLPISVPIPSFVSVLSMCNTNLSTYTKLCISTINVDYQSQYLYQALYQYCQCGLPISVPIPSFVSVLSMCNTNLSTYTKLCISTINVDYQSQYIYQALYQYYQCVIPISVPIPSFVSVLSMCSTNLSTYTKLCISTINVDYQSQYLYQALYQYCQCGLPISVPTPSFVSVLSMWTTNLSTYTKLCISTVNVDYQSQYLYQALYQYCQCGLPISVPIPSFVSVLSMWTTNLSTYTKLCISTVNVDYQSQYLHQALYQYCQCGLPISVPIPSFVSVLSMWTTNLSTYTKLCISTVNV</sequence>
<keyword evidence="1" id="KW-1185">Reference proteome</keyword>